<gene>
    <name evidence="1" type="ORF">C5167_009092</name>
</gene>
<name>A0A4Y7K0C1_PAPSO</name>
<protein>
    <submittedName>
        <fullName evidence="1">Uncharacterized protein</fullName>
    </submittedName>
</protein>
<dbReference type="Gramene" id="RZC65405">
    <property type="protein sequence ID" value="RZC65405"/>
    <property type="gene ID" value="C5167_009092"/>
</dbReference>
<evidence type="ECO:0000313" key="1">
    <source>
        <dbReference type="EMBL" id="RZC65405.1"/>
    </source>
</evidence>
<sequence length="121" mass="13906">MDNQHFAWLQERQGESIETIASARESSSRWTMNVIKHQERRYGGTKAVSRKKLPVCLSQQESNWKQLTTGWKMKLRKSKPSTGIRAIWGTVGQGQDPMLEVVTMETGILIKRVDESMKELD</sequence>
<dbReference type="EMBL" id="CM010720">
    <property type="protein sequence ID" value="RZC65405.1"/>
    <property type="molecule type" value="Genomic_DNA"/>
</dbReference>
<evidence type="ECO:0000313" key="2">
    <source>
        <dbReference type="Proteomes" id="UP000316621"/>
    </source>
</evidence>
<organism evidence="1 2">
    <name type="scientific">Papaver somniferum</name>
    <name type="common">Opium poppy</name>
    <dbReference type="NCBI Taxonomy" id="3469"/>
    <lineage>
        <taxon>Eukaryota</taxon>
        <taxon>Viridiplantae</taxon>
        <taxon>Streptophyta</taxon>
        <taxon>Embryophyta</taxon>
        <taxon>Tracheophyta</taxon>
        <taxon>Spermatophyta</taxon>
        <taxon>Magnoliopsida</taxon>
        <taxon>Ranunculales</taxon>
        <taxon>Papaveraceae</taxon>
        <taxon>Papaveroideae</taxon>
        <taxon>Papaver</taxon>
    </lineage>
</organism>
<proteinExistence type="predicted"/>
<dbReference type="AlphaFoldDB" id="A0A4Y7K0C1"/>
<dbReference type="Proteomes" id="UP000316621">
    <property type="component" value="Chromosome 6"/>
</dbReference>
<keyword evidence="2" id="KW-1185">Reference proteome</keyword>
<reference evidence="1 2" key="1">
    <citation type="journal article" date="2018" name="Science">
        <title>The opium poppy genome and morphinan production.</title>
        <authorList>
            <person name="Guo L."/>
            <person name="Winzer T."/>
            <person name="Yang X."/>
            <person name="Li Y."/>
            <person name="Ning Z."/>
            <person name="He Z."/>
            <person name="Teodor R."/>
            <person name="Lu Y."/>
            <person name="Bowser T.A."/>
            <person name="Graham I.A."/>
            <person name="Ye K."/>
        </authorList>
    </citation>
    <scope>NUCLEOTIDE SEQUENCE [LARGE SCALE GENOMIC DNA]</scope>
    <source>
        <strain evidence="2">cv. HN1</strain>
        <tissue evidence="1">Leaves</tissue>
    </source>
</reference>
<accession>A0A4Y7K0C1</accession>